<dbReference type="Proteomes" id="UP000253472">
    <property type="component" value="Unassembled WGS sequence"/>
</dbReference>
<evidence type="ECO:0000313" key="15">
    <source>
        <dbReference type="EMBL" id="RCK57457.1"/>
    </source>
</evidence>
<keyword evidence="5" id="KW-0336">GPI-anchor</keyword>
<evidence type="ECO:0000256" key="8">
    <source>
        <dbReference type="ARBA" id="ARBA00022889"/>
    </source>
</evidence>
<accession>A0A367XV15</accession>
<keyword evidence="10" id="KW-1015">Disulfide bond</keyword>
<feature type="domain" description="Agglutinin-like protein N-terminal" evidence="14">
    <location>
        <begin position="54"/>
        <end position="222"/>
    </location>
</feature>
<evidence type="ECO:0000256" key="11">
    <source>
        <dbReference type="ARBA" id="ARBA00023180"/>
    </source>
</evidence>
<proteinExistence type="predicted"/>
<keyword evidence="3" id="KW-0134">Cell wall</keyword>
<evidence type="ECO:0000256" key="10">
    <source>
        <dbReference type="ARBA" id="ARBA00023157"/>
    </source>
</evidence>
<evidence type="ECO:0000256" key="9">
    <source>
        <dbReference type="ARBA" id="ARBA00023136"/>
    </source>
</evidence>
<dbReference type="AlphaFoldDB" id="A0A367XV15"/>
<evidence type="ECO:0000256" key="7">
    <source>
        <dbReference type="ARBA" id="ARBA00022737"/>
    </source>
</evidence>
<dbReference type="SUPFAM" id="SSF49401">
    <property type="entry name" value="Bacterial adhesins"/>
    <property type="match status" value="1"/>
</dbReference>
<dbReference type="PANTHER" id="PTHR33793">
    <property type="entry name" value="ALPHA-AGGLUTININ"/>
    <property type="match status" value="1"/>
</dbReference>
<dbReference type="InterPro" id="IPR008966">
    <property type="entry name" value="Adhesion_dom_sf"/>
</dbReference>
<evidence type="ECO:0000256" key="1">
    <source>
        <dbReference type="ARBA" id="ARBA00004191"/>
    </source>
</evidence>
<evidence type="ECO:0000256" key="4">
    <source>
        <dbReference type="ARBA" id="ARBA00022525"/>
    </source>
</evidence>
<evidence type="ECO:0000256" key="12">
    <source>
        <dbReference type="ARBA" id="ARBA00023288"/>
    </source>
</evidence>
<dbReference type="Pfam" id="PF11766">
    <property type="entry name" value="Candida_ALS_N"/>
    <property type="match status" value="1"/>
</dbReference>
<protein>
    <submittedName>
        <fullName evidence="15">Agglutinin-like protein 1</fullName>
    </submittedName>
</protein>
<evidence type="ECO:0000313" key="16">
    <source>
        <dbReference type="Proteomes" id="UP000253472"/>
    </source>
</evidence>
<evidence type="ECO:0000259" key="14">
    <source>
        <dbReference type="SMART" id="SM01056"/>
    </source>
</evidence>
<dbReference type="GO" id="GO:0098552">
    <property type="term" value="C:side of membrane"/>
    <property type="evidence" value="ECO:0007669"/>
    <property type="project" value="UniProtKB-KW"/>
</dbReference>
<gene>
    <name evidence="15" type="primary">ALS1_3</name>
    <name evidence="15" type="ORF">Cantr_06177</name>
</gene>
<comment type="subcellular location">
    <subcellularLocation>
        <location evidence="2">Membrane</location>
        <topology evidence="2">Lipid-anchor</topology>
        <topology evidence="2">GPI-anchor</topology>
    </subcellularLocation>
    <subcellularLocation>
        <location evidence="1">Secreted</location>
        <location evidence="1">Cell wall</location>
    </subcellularLocation>
</comment>
<dbReference type="EMBL" id="QLNQ01000028">
    <property type="protein sequence ID" value="RCK57457.1"/>
    <property type="molecule type" value="Genomic_DNA"/>
</dbReference>
<comment type="caution">
    <text evidence="15">The sequence shown here is derived from an EMBL/GenBank/DDBJ whole genome shotgun (WGS) entry which is preliminary data.</text>
</comment>
<evidence type="ECO:0000256" key="5">
    <source>
        <dbReference type="ARBA" id="ARBA00022622"/>
    </source>
</evidence>
<feature type="chain" id="PRO_5016696622" evidence="13">
    <location>
        <begin position="19"/>
        <end position="224"/>
    </location>
</feature>
<sequence>MNPSIILYFTILWQVVSAKQVSDIFTRFVSLTQDRFNSYNADGPSLTTWIVTLGWEIDGTKAQPGDTFTLEMPCFYKIFIEEPTIDLIAKGVSYAICDVVSRYQTSTTSYLRCTMNSGLQESSTVDGILSLPLIFNAGGTDSAVDLRASACFTNGANTTTFNHAGRSLSLLQNFQPSREKPTNLIFFVRTERTFDELQTLVLAPEFPQDYTSGKLIITPMTRDV</sequence>
<organism evidence="15 16">
    <name type="scientific">Candida viswanathii</name>
    <dbReference type="NCBI Taxonomy" id="5486"/>
    <lineage>
        <taxon>Eukaryota</taxon>
        <taxon>Fungi</taxon>
        <taxon>Dikarya</taxon>
        <taxon>Ascomycota</taxon>
        <taxon>Saccharomycotina</taxon>
        <taxon>Pichiomycetes</taxon>
        <taxon>Debaryomycetaceae</taxon>
        <taxon>Candida/Lodderomyces clade</taxon>
        <taxon>Candida</taxon>
    </lineage>
</organism>
<keyword evidence="6 13" id="KW-0732">Signal</keyword>
<reference evidence="15 16" key="1">
    <citation type="submission" date="2018-06" db="EMBL/GenBank/DDBJ databases">
        <title>Whole genome sequencing of Candida tropicalis (genome annotated by CSBL at Korea University).</title>
        <authorList>
            <person name="Ahn J."/>
        </authorList>
    </citation>
    <scope>NUCLEOTIDE SEQUENCE [LARGE SCALE GENOMIC DNA]</scope>
    <source>
        <strain evidence="15 16">ATCC 20962</strain>
    </source>
</reference>
<keyword evidence="7" id="KW-0677">Repeat</keyword>
<dbReference type="PANTHER" id="PTHR33793:SF2">
    <property type="entry name" value="AGGLUTININ-LIKE PROTEIN 6"/>
    <property type="match status" value="1"/>
</dbReference>
<evidence type="ECO:0000256" key="3">
    <source>
        <dbReference type="ARBA" id="ARBA00022512"/>
    </source>
</evidence>
<dbReference type="InterPro" id="IPR011252">
    <property type="entry name" value="Fibrogen-bd_dom1"/>
</dbReference>
<keyword evidence="4" id="KW-0964">Secreted</keyword>
<dbReference type="SMART" id="SM01056">
    <property type="entry name" value="Candida_ALS_N"/>
    <property type="match status" value="1"/>
</dbReference>
<dbReference type="Gene3D" id="2.60.40.1280">
    <property type="match status" value="1"/>
</dbReference>
<keyword evidence="16" id="KW-1185">Reference proteome</keyword>
<keyword evidence="9" id="KW-0472">Membrane</keyword>
<evidence type="ECO:0000256" key="2">
    <source>
        <dbReference type="ARBA" id="ARBA00004589"/>
    </source>
</evidence>
<evidence type="ECO:0000256" key="13">
    <source>
        <dbReference type="SAM" id="SignalP"/>
    </source>
</evidence>
<name>A0A367XV15_9ASCO</name>
<dbReference type="InterPro" id="IPR024672">
    <property type="entry name" value="Agglutinin-like_N"/>
</dbReference>
<evidence type="ECO:0000256" key="6">
    <source>
        <dbReference type="ARBA" id="ARBA00022729"/>
    </source>
</evidence>
<keyword evidence="8" id="KW-0130">Cell adhesion</keyword>
<dbReference type="OrthoDB" id="4023732at2759"/>
<dbReference type="InterPro" id="IPR033504">
    <property type="entry name" value="ALS"/>
</dbReference>
<feature type="signal peptide" evidence="13">
    <location>
        <begin position="1"/>
        <end position="18"/>
    </location>
</feature>
<keyword evidence="12" id="KW-0449">Lipoprotein</keyword>
<dbReference type="GO" id="GO:0007155">
    <property type="term" value="P:cell adhesion"/>
    <property type="evidence" value="ECO:0007669"/>
    <property type="project" value="UniProtKB-KW"/>
</dbReference>
<keyword evidence="11" id="KW-0325">Glycoprotein</keyword>